<dbReference type="PROSITE" id="PS51257">
    <property type="entry name" value="PROKAR_LIPOPROTEIN"/>
    <property type="match status" value="1"/>
</dbReference>
<keyword evidence="7" id="KW-1185">Reference proteome</keyword>
<comment type="caution">
    <text evidence="6">The sequence shown here is derived from an EMBL/GenBank/DDBJ whole genome shotgun (WGS) entry which is preliminary data.</text>
</comment>
<feature type="signal peptide" evidence="4">
    <location>
        <begin position="1"/>
        <end position="21"/>
    </location>
</feature>
<evidence type="ECO:0000256" key="4">
    <source>
        <dbReference type="SAM" id="SignalP"/>
    </source>
</evidence>
<dbReference type="PANTHER" id="PTHR46847:SF1">
    <property type="entry name" value="D-ALLOSE-BINDING PERIPLASMIC PROTEIN-RELATED"/>
    <property type="match status" value="1"/>
</dbReference>
<protein>
    <submittedName>
        <fullName evidence="6">Ribose transport system substrate-binding protein</fullName>
    </submittedName>
</protein>
<feature type="chain" id="PRO_5038928682" evidence="4">
    <location>
        <begin position="22"/>
        <end position="334"/>
    </location>
</feature>
<sequence length="334" mass="33944">MKTRNAVLLPGIALASVAVLAGCSGAAPEATASGGEESLNIGFFGFAAANSFAQGTWGGVEAAAEELGATAEFVDSNFDGQLQAQQITDAVTTGQYDVIIIQANDNLAVQQPLESAIAAGITVVVEFTAVGPDFEMVEPQIEGAISIVDPAVTNGEKLGEMGLLACEEAGSAPCKVAYMEGFRTLALDNARTQAVVDTLTEGGAEVVAKVEGGYTADAGQAAFQDIITANPDVDVVIGSSQAVGGAKLAAGADSDVLFVGNGSSRQAIEAVKNGDWFATYSLDNYTNGYTAAELGIGKHNGEEVEVAVNEADLAPGKGIGTAENLEGFESTYDD</sequence>
<evidence type="ECO:0000256" key="3">
    <source>
        <dbReference type="ARBA" id="ARBA00022729"/>
    </source>
</evidence>
<organism evidence="6 7">
    <name type="scientific">Pseudoclavibacter helvolus</name>
    <dbReference type="NCBI Taxonomy" id="255205"/>
    <lineage>
        <taxon>Bacteria</taxon>
        <taxon>Bacillati</taxon>
        <taxon>Actinomycetota</taxon>
        <taxon>Actinomycetes</taxon>
        <taxon>Micrococcales</taxon>
        <taxon>Microbacteriaceae</taxon>
        <taxon>Pseudoclavibacter</taxon>
    </lineage>
</organism>
<dbReference type="Proteomes" id="UP000545286">
    <property type="component" value="Unassembled WGS sequence"/>
</dbReference>
<dbReference type="Pfam" id="PF13407">
    <property type="entry name" value="Peripla_BP_4"/>
    <property type="match status" value="1"/>
</dbReference>
<proteinExistence type="inferred from homology"/>
<dbReference type="InterPro" id="IPR028082">
    <property type="entry name" value="Peripla_BP_I"/>
</dbReference>
<dbReference type="RefSeq" id="WP_183624345.1">
    <property type="nucleotide sequence ID" value="NZ_JACHWJ010000002.1"/>
</dbReference>
<keyword evidence="3 4" id="KW-0732">Signal</keyword>
<dbReference type="AlphaFoldDB" id="A0A7W4UNE5"/>
<reference evidence="6 7" key="1">
    <citation type="submission" date="2020-08" db="EMBL/GenBank/DDBJ databases">
        <title>Sequencing the genomes of 1000 actinobacteria strains.</title>
        <authorList>
            <person name="Klenk H.-P."/>
        </authorList>
    </citation>
    <scope>NUCLEOTIDE SEQUENCE [LARGE SCALE GENOMIC DNA]</scope>
    <source>
        <strain evidence="6 7">DSM 20419</strain>
    </source>
</reference>
<name>A0A7W4UNE5_9MICO</name>
<dbReference type="PANTHER" id="PTHR46847">
    <property type="entry name" value="D-ALLOSE-BINDING PERIPLASMIC PROTEIN-RELATED"/>
    <property type="match status" value="1"/>
</dbReference>
<evidence type="ECO:0000259" key="5">
    <source>
        <dbReference type="Pfam" id="PF13407"/>
    </source>
</evidence>
<gene>
    <name evidence="6" type="ORF">FHX72_001715</name>
</gene>
<comment type="subcellular location">
    <subcellularLocation>
        <location evidence="1">Cell envelope</location>
    </subcellularLocation>
</comment>
<accession>A0A7W4UNE5</accession>
<dbReference type="CDD" id="cd01536">
    <property type="entry name" value="PBP1_ABC_sugar_binding-like"/>
    <property type="match status" value="1"/>
</dbReference>
<dbReference type="Gene3D" id="3.40.50.2300">
    <property type="match status" value="2"/>
</dbReference>
<dbReference type="SUPFAM" id="SSF53822">
    <property type="entry name" value="Periplasmic binding protein-like I"/>
    <property type="match status" value="1"/>
</dbReference>
<evidence type="ECO:0000256" key="1">
    <source>
        <dbReference type="ARBA" id="ARBA00004196"/>
    </source>
</evidence>
<comment type="similarity">
    <text evidence="2">Belongs to the bacterial solute-binding protein 2 family.</text>
</comment>
<feature type="domain" description="Periplasmic binding protein" evidence="5">
    <location>
        <begin position="41"/>
        <end position="296"/>
    </location>
</feature>
<dbReference type="InterPro" id="IPR025997">
    <property type="entry name" value="SBP_2_dom"/>
</dbReference>
<evidence type="ECO:0000256" key="2">
    <source>
        <dbReference type="ARBA" id="ARBA00007639"/>
    </source>
</evidence>
<dbReference type="GO" id="GO:0030246">
    <property type="term" value="F:carbohydrate binding"/>
    <property type="evidence" value="ECO:0007669"/>
    <property type="project" value="UniProtKB-ARBA"/>
</dbReference>
<dbReference type="EMBL" id="JACHWJ010000002">
    <property type="protein sequence ID" value="MBB2957578.1"/>
    <property type="molecule type" value="Genomic_DNA"/>
</dbReference>
<evidence type="ECO:0000313" key="6">
    <source>
        <dbReference type="EMBL" id="MBB2957578.1"/>
    </source>
</evidence>
<dbReference type="GO" id="GO:0030313">
    <property type="term" value="C:cell envelope"/>
    <property type="evidence" value="ECO:0007669"/>
    <property type="project" value="UniProtKB-SubCell"/>
</dbReference>
<evidence type="ECO:0000313" key="7">
    <source>
        <dbReference type="Proteomes" id="UP000545286"/>
    </source>
</evidence>